<comment type="function">
    <text evidence="13">Plays a critical role in the incorporation of lipoproteins in the outer membrane after they are released by the LolA protein.</text>
</comment>
<dbReference type="NCBIfam" id="TIGR00548">
    <property type="entry name" value="lolB"/>
    <property type="match status" value="1"/>
</dbReference>
<evidence type="ECO:0000256" key="4">
    <source>
        <dbReference type="ARBA" id="ARBA00016202"/>
    </source>
</evidence>
<dbReference type="STRING" id="1817760.A2151_06380"/>
<comment type="caution">
    <text evidence="14">The sequence shown here is derived from an EMBL/GenBank/DDBJ whole genome shotgun (WGS) entry which is preliminary data.</text>
</comment>
<organism evidence="14 15">
    <name type="scientific">Candidatus Muproteobacteria bacterium RBG_16_65_34</name>
    <dbReference type="NCBI Taxonomy" id="1817760"/>
    <lineage>
        <taxon>Bacteria</taxon>
        <taxon>Pseudomonadati</taxon>
        <taxon>Pseudomonadota</taxon>
        <taxon>Candidatus Muproteobacteria</taxon>
    </lineage>
</organism>
<dbReference type="SUPFAM" id="SSF89392">
    <property type="entry name" value="Prokaryotic lipoproteins and lipoprotein localization factors"/>
    <property type="match status" value="1"/>
</dbReference>
<dbReference type="GO" id="GO:0015031">
    <property type="term" value="P:protein transport"/>
    <property type="evidence" value="ECO:0007669"/>
    <property type="project" value="UniProtKB-KW"/>
</dbReference>
<evidence type="ECO:0000256" key="7">
    <source>
        <dbReference type="ARBA" id="ARBA00022927"/>
    </source>
</evidence>
<evidence type="ECO:0000256" key="5">
    <source>
        <dbReference type="ARBA" id="ARBA00022448"/>
    </source>
</evidence>
<dbReference type="Pfam" id="PF03550">
    <property type="entry name" value="LolB"/>
    <property type="match status" value="1"/>
</dbReference>
<comment type="subunit">
    <text evidence="3 13">Monomer.</text>
</comment>
<dbReference type="InterPro" id="IPR029046">
    <property type="entry name" value="LolA/LolB/LppX"/>
</dbReference>
<dbReference type="InterPro" id="IPR004565">
    <property type="entry name" value="OM_lipoprot_LolB"/>
</dbReference>
<dbReference type="HAMAP" id="MF_00233">
    <property type="entry name" value="LolB"/>
    <property type="match status" value="1"/>
</dbReference>
<keyword evidence="8 13" id="KW-0472">Membrane</keyword>
<comment type="subcellular location">
    <subcellularLocation>
        <location evidence="1">Cell outer membrane</location>
        <topology evidence="1">Lipid-anchor</topology>
    </subcellularLocation>
</comment>
<name>A0A1F6TVF9_9PROT</name>
<reference evidence="14 15" key="1">
    <citation type="journal article" date="2016" name="Nat. Commun.">
        <title>Thousands of microbial genomes shed light on interconnected biogeochemical processes in an aquifer system.</title>
        <authorList>
            <person name="Anantharaman K."/>
            <person name="Brown C.T."/>
            <person name="Hug L.A."/>
            <person name="Sharon I."/>
            <person name="Castelle C.J."/>
            <person name="Probst A.J."/>
            <person name="Thomas B.C."/>
            <person name="Singh A."/>
            <person name="Wilkins M.J."/>
            <person name="Karaoz U."/>
            <person name="Brodie E.L."/>
            <person name="Williams K.H."/>
            <person name="Hubbard S.S."/>
            <person name="Banfield J.F."/>
        </authorList>
    </citation>
    <scope>NUCLEOTIDE SEQUENCE [LARGE SCALE GENOMIC DNA]</scope>
</reference>
<evidence type="ECO:0000256" key="3">
    <source>
        <dbReference type="ARBA" id="ARBA00011245"/>
    </source>
</evidence>
<proteinExistence type="inferred from homology"/>
<evidence type="ECO:0000256" key="6">
    <source>
        <dbReference type="ARBA" id="ARBA00022729"/>
    </source>
</evidence>
<dbReference type="GO" id="GO:0009279">
    <property type="term" value="C:cell outer membrane"/>
    <property type="evidence" value="ECO:0007669"/>
    <property type="project" value="UniProtKB-SubCell"/>
</dbReference>
<keyword evidence="12 14" id="KW-0449">Lipoprotein</keyword>
<comment type="similarity">
    <text evidence="2 13">Belongs to the LolB family.</text>
</comment>
<sequence length="216" mass="24400">MKLNGRSFLFSLFSFLSLPGCVSLPERPPVENPAAVWQARAASLRPLADWEIQGRLSLRTADEGWQAALTWSRRQDRHRIDLTGPLGHGHLRLTQEPGAAELRDADQNVTRDSSVQQLLLRATGWQIPLEGLNYWVLGLPAPDVSNRLALDAWGRLETLEQLGWDVRFLEYARYGEYELPSKVFIKRAAQGVALPNGADRLTLEVRLVIERWVIAK</sequence>
<evidence type="ECO:0000256" key="2">
    <source>
        <dbReference type="ARBA" id="ARBA00009696"/>
    </source>
</evidence>
<evidence type="ECO:0000256" key="11">
    <source>
        <dbReference type="ARBA" id="ARBA00023237"/>
    </source>
</evidence>
<dbReference type="Gene3D" id="2.50.20.10">
    <property type="entry name" value="Lipoprotein localisation LolA/LolB/LppX"/>
    <property type="match status" value="1"/>
</dbReference>
<evidence type="ECO:0000256" key="10">
    <source>
        <dbReference type="ARBA" id="ARBA00023186"/>
    </source>
</evidence>
<accession>A0A1F6TVF9</accession>
<evidence type="ECO:0000256" key="12">
    <source>
        <dbReference type="ARBA" id="ARBA00023288"/>
    </source>
</evidence>
<dbReference type="Proteomes" id="UP000178885">
    <property type="component" value="Unassembled WGS sequence"/>
</dbReference>
<keyword evidence="11 13" id="KW-0998">Cell outer membrane</keyword>
<keyword evidence="6" id="KW-0732">Signal</keyword>
<evidence type="ECO:0000256" key="8">
    <source>
        <dbReference type="ARBA" id="ARBA00023136"/>
    </source>
</evidence>
<keyword evidence="7 13" id="KW-0653">Protein transport</keyword>
<dbReference type="GO" id="GO:0044874">
    <property type="term" value="P:lipoprotein localization to outer membrane"/>
    <property type="evidence" value="ECO:0007669"/>
    <property type="project" value="UniProtKB-UniRule"/>
</dbReference>
<keyword evidence="10 13" id="KW-0143">Chaperone</keyword>
<evidence type="ECO:0000256" key="9">
    <source>
        <dbReference type="ARBA" id="ARBA00023139"/>
    </source>
</evidence>
<evidence type="ECO:0000313" key="14">
    <source>
        <dbReference type="EMBL" id="OGI49133.1"/>
    </source>
</evidence>
<gene>
    <name evidence="13" type="primary">lolB</name>
    <name evidence="14" type="ORF">A2151_06380</name>
</gene>
<keyword evidence="9" id="KW-0564">Palmitate</keyword>
<protein>
    <recommendedName>
        <fullName evidence="4 13">Outer-membrane lipoprotein LolB</fullName>
    </recommendedName>
</protein>
<dbReference type="CDD" id="cd16326">
    <property type="entry name" value="LolB"/>
    <property type="match status" value="1"/>
</dbReference>
<dbReference type="AlphaFoldDB" id="A0A1F6TVF9"/>
<evidence type="ECO:0000256" key="1">
    <source>
        <dbReference type="ARBA" id="ARBA00004459"/>
    </source>
</evidence>
<evidence type="ECO:0000313" key="15">
    <source>
        <dbReference type="Proteomes" id="UP000178885"/>
    </source>
</evidence>
<evidence type="ECO:0000256" key="13">
    <source>
        <dbReference type="HAMAP-Rule" id="MF_00233"/>
    </source>
</evidence>
<dbReference type="EMBL" id="MFSU01000006">
    <property type="protein sequence ID" value="OGI49133.1"/>
    <property type="molecule type" value="Genomic_DNA"/>
</dbReference>
<keyword evidence="5 13" id="KW-0813">Transport</keyword>